<evidence type="ECO:0000313" key="1">
    <source>
        <dbReference type="EMBL" id="AEK58458.1"/>
    </source>
</evidence>
<dbReference type="KEGG" id="acu:Atc_1810"/>
<dbReference type="InterPro" id="IPR014710">
    <property type="entry name" value="RmlC-like_jellyroll"/>
</dbReference>
<dbReference type="SUPFAM" id="SSF51182">
    <property type="entry name" value="RmlC-like cupins"/>
    <property type="match status" value="1"/>
</dbReference>
<accession>F9ZP74</accession>
<dbReference type="Proteomes" id="UP000006135">
    <property type="component" value="Chromosome"/>
</dbReference>
<name>F9ZP74_ACICS</name>
<dbReference type="InterPro" id="IPR011051">
    <property type="entry name" value="RmlC_Cupin_sf"/>
</dbReference>
<evidence type="ECO:0000313" key="2">
    <source>
        <dbReference type="Proteomes" id="UP000006135"/>
    </source>
</evidence>
<dbReference type="Gene3D" id="2.60.120.10">
    <property type="entry name" value="Jelly Rolls"/>
    <property type="match status" value="1"/>
</dbReference>
<organism evidence="1 2">
    <name type="scientific">Acidithiobacillus caldus (strain SM-1)</name>
    <dbReference type="NCBI Taxonomy" id="990288"/>
    <lineage>
        <taxon>Bacteria</taxon>
        <taxon>Pseudomonadati</taxon>
        <taxon>Pseudomonadota</taxon>
        <taxon>Acidithiobacillia</taxon>
        <taxon>Acidithiobacillales</taxon>
        <taxon>Acidithiobacillaceae</taxon>
        <taxon>Acidithiobacillus</taxon>
    </lineage>
</organism>
<sequence length="136" mass="14748">MPLHPITAIPDQLSWIPGSQALGEVSLFQGEETVHVKILSDRRPEGGGMAQIVRFSPPPGMLIKIVANARSDEHIYILAGGHGDKSGRQRLFPGEYLLHPQGLAHGAFLAIETTVFQVYSGEPDELLDYQILPIGG</sequence>
<gene>
    <name evidence="1" type="ordered locus">Atc_1810</name>
</gene>
<dbReference type="EMBL" id="CP002573">
    <property type="protein sequence ID" value="AEK58458.1"/>
    <property type="molecule type" value="Genomic_DNA"/>
</dbReference>
<proteinExistence type="predicted"/>
<reference evidence="1 2" key="1">
    <citation type="journal article" date="2011" name="J. Genet. Genomics">
        <title>Unraveling the Acidithiobacillus caldus complete genome and its central metabolisms for carbon assimilation.</title>
        <authorList>
            <person name="You X.Y."/>
            <person name="Guo X."/>
            <person name="Zheng H.J."/>
            <person name="Zhang M.J."/>
            <person name="Liu L.J."/>
            <person name="Zhu Y.Q."/>
            <person name="Zhu B."/>
            <person name="Wang S.Y."/>
            <person name="Zhao G.P."/>
            <person name="Poetsch A."/>
            <person name="Jiang C.Y."/>
            <person name="Liu S.J."/>
        </authorList>
    </citation>
    <scope>NUCLEOTIDE SEQUENCE [LARGE SCALE GENOMIC DNA]</scope>
    <source>
        <strain evidence="1 2">SM-1</strain>
    </source>
</reference>
<dbReference type="AlphaFoldDB" id="F9ZP74"/>
<protein>
    <recommendedName>
        <fullName evidence="3">ChrR-like cupin domain-containing protein</fullName>
    </recommendedName>
</protein>
<dbReference type="RefSeq" id="WP_014003057.1">
    <property type="nucleotide sequence ID" value="NC_015850.1"/>
</dbReference>
<keyword evidence="2" id="KW-1185">Reference proteome</keyword>
<dbReference type="HOGENOM" id="CLU_1870919_0_0_6"/>
<dbReference type="OrthoDB" id="5296786at2"/>
<dbReference type="GeneID" id="92932888"/>
<evidence type="ECO:0008006" key="3">
    <source>
        <dbReference type="Google" id="ProtNLM"/>
    </source>
</evidence>